<keyword evidence="3" id="KW-1185">Reference proteome</keyword>
<evidence type="ECO:0000256" key="1">
    <source>
        <dbReference type="SAM" id="MobiDB-lite"/>
    </source>
</evidence>
<dbReference type="EMBL" id="NKCL01001511">
    <property type="protein sequence ID" value="RSL39123.1"/>
    <property type="molecule type" value="Genomic_DNA"/>
</dbReference>
<accession>A0A428NEA0</accession>
<organism evidence="2 3">
    <name type="scientific">Fusarium floridanum</name>
    <dbReference type="NCBI Taxonomy" id="1325733"/>
    <lineage>
        <taxon>Eukaryota</taxon>
        <taxon>Fungi</taxon>
        <taxon>Dikarya</taxon>
        <taxon>Ascomycota</taxon>
        <taxon>Pezizomycotina</taxon>
        <taxon>Sordariomycetes</taxon>
        <taxon>Hypocreomycetidae</taxon>
        <taxon>Hypocreales</taxon>
        <taxon>Nectriaceae</taxon>
        <taxon>Fusarium</taxon>
        <taxon>Fusarium solani species complex</taxon>
    </lineage>
</organism>
<evidence type="ECO:0000313" key="3">
    <source>
        <dbReference type="Proteomes" id="UP000287972"/>
    </source>
</evidence>
<dbReference type="AlphaFoldDB" id="A0A428NEA0"/>
<feature type="region of interest" description="Disordered" evidence="1">
    <location>
        <begin position="1"/>
        <end position="33"/>
    </location>
</feature>
<reference evidence="2 3" key="1">
    <citation type="submission" date="2017-06" db="EMBL/GenBank/DDBJ databases">
        <title>Comparative genomic analysis of Ambrosia Fusariam Clade fungi.</title>
        <authorList>
            <person name="Stajich J.E."/>
            <person name="Carrillo J."/>
            <person name="Kijimoto T."/>
            <person name="Eskalen A."/>
            <person name="O'Donnell K."/>
            <person name="Kasson M."/>
        </authorList>
    </citation>
    <scope>NUCLEOTIDE SEQUENCE [LARGE SCALE GENOMIC DNA]</scope>
    <source>
        <strain evidence="2 3">NRRL62606</strain>
    </source>
</reference>
<sequence>MSIVDSRSRTSKVADQPLTPLTQAMPHEIQQSPGQYPSALWEILAGAAAANDSPVAEETAPLMLKSNQW</sequence>
<dbReference type="Proteomes" id="UP000287972">
    <property type="component" value="Unassembled WGS sequence"/>
</dbReference>
<name>A0A428NEA0_9HYPO</name>
<feature type="non-terminal residue" evidence="2">
    <location>
        <position position="69"/>
    </location>
</feature>
<comment type="caution">
    <text evidence="2">The sequence shown here is derived from an EMBL/GenBank/DDBJ whole genome shotgun (WGS) entry which is preliminary data.</text>
</comment>
<proteinExistence type="predicted"/>
<evidence type="ECO:0000313" key="2">
    <source>
        <dbReference type="EMBL" id="RSL39123.1"/>
    </source>
</evidence>
<gene>
    <name evidence="2" type="ORF">CEP51_016843</name>
</gene>
<protein>
    <submittedName>
        <fullName evidence="2">Uncharacterized protein</fullName>
    </submittedName>
</protein>